<sequence>MDGIDGCCFGQVGAFFWHRLLLAAKVQQSHISHRIAEAGGEQRSQIYREIIETCGPSSAGPRSQEQEQEERDARPDLLIRPSDPQARGAAVVERGRATGICAALSSCSSCSSCSSSFGLESESESARVRKPPPFEVAVADLDRINPFALHSSSQAYTPIIASPPGLHLHLHLSSPSFLSSWPSLATLHYTRARGHGAEMNTIVSVSQTMLDDDDGDERASELRSSQGPNSNFMQRVESGRLVRRSDQGPGGKGGREFGEWGDVAMQQQEGRALSNEARALEQRGPRLQKIRRAGFSALARGLHVAKTGPAPLALS</sequence>
<proteinExistence type="predicted"/>
<dbReference type="AlphaFoldDB" id="A0A176WMA5"/>
<evidence type="ECO:0000313" key="2">
    <source>
        <dbReference type="EMBL" id="OAE33386.1"/>
    </source>
</evidence>
<comment type="caution">
    <text evidence="2">The sequence shown here is derived from an EMBL/GenBank/DDBJ whole genome shotgun (WGS) entry which is preliminary data.</text>
</comment>
<name>A0A176WMA5_MARPO</name>
<organism evidence="2 3">
    <name type="scientific">Marchantia polymorpha subsp. ruderalis</name>
    <dbReference type="NCBI Taxonomy" id="1480154"/>
    <lineage>
        <taxon>Eukaryota</taxon>
        <taxon>Viridiplantae</taxon>
        <taxon>Streptophyta</taxon>
        <taxon>Embryophyta</taxon>
        <taxon>Marchantiophyta</taxon>
        <taxon>Marchantiopsida</taxon>
        <taxon>Marchantiidae</taxon>
        <taxon>Marchantiales</taxon>
        <taxon>Marchantiaceae</taxon>
        <taxon>Marchantia</taxon>
    </lineage>
</organism>
<evidence type="ECO:0000256" key="1">
    <source>
        <dbReference type="SAM" id="MobiDB-lite"/>
    </source>
</evidence>
<protein>
    <submittedName>
        <fullName evidence="2">Uncharacterized protein</fullName>
    </submittedName>
</protein>
<feature type="compositionally biased region" description="Polar residues" evidence="1">
    <location>
        <begin position="222"/>
        <end position="233"/>
    </location>
</feature>
<reference evidence="2" key="1">
    <citation type="submission" date="2016-03" db="EMBL/GenBank/DDBJ databases">
        <title>Mechanisms controlling the formation of the plant cell surface in tip-growing cells are functionally conserved among land plants.</title>
        <authorList>
            <person name="Honkanen S."/>
            <person name="Jones V.A."/>
            <person name="Morieri G."/>
            <person name="Champion C."/>
            <person name="Hetherington A.J."/>
            <person name="Kelly S."/>
            <person name="Saint-Marcoux D."/>
            <person name="Proust H."/>
            <person name="Prescott H."/>
            <person name="Dolan L."/>
        </authorList>
    </citation>
    <scope>NUCLEOTIDE SEQUENCE [LARGE SCALE GENOMIC DNA]</scope>
    <source>
        <tissue evidence="2">Whole gametophyte</tissue>
    </source>
</reference>
<evidence type="ECO:0000313" key="3">
    <source>
        <dbReference type="Proteomes" id="UP000077202"/>
    </source>
</evidence>
<feature type="region of interest" description="Disordered" evidence="1">
    <location>
        <begin position="54"/>
        <end position="85"/>
    </location>
</feature>
<feature type="region of interest" description="Disordered" evidence="1">
    <location>
        <begin position="211"/>
        <end position="236"/>
    </location>
</feature>
<dbReference type="EMBL" id="LVLJ01000655">
    <property type="protein sequence ID" value="OAE33386.1"/>
    <property type="molecule type" value="Genomic_DNA"/>
</dbReference>
<accession>A0A176WMA5</accession>
<keyword evidence="3" id="KW-1185">Reference proteome</keyword>
<gene>
    <name evidence="2" type="ORF">AXG93_2852s1050</name>
</gene>
<dbReference type="Proteomes" id="UP000077202">
    <property type="component" value="Unassembled WGS sequence"/>
</dbReference>